<evidence type="ECO:0000313" key="3">
    <source>
        <dbReference type="Proteomes" id="UP001164746"/>
    </source>
</evidence>
<accession>A0ABY7G311</accession>
<evidence type="ECO:0000256" key="1">
    <source>
        <dbReference type="SAM" id="MobiDB-lite"/>
    </source>
</evidence>
<feature type="region of interest" description="Disordered" evidence="1">
    <location>
        <begin position="2933"/>
        <end position="2953"/>
    </location>
</feature>
<gene>
    <name evidence="2" type="ORF">MAR_011395</name>
</gene>
<dbReference type="EMBL" id="CP111025">
    <property type="protein sequence ID" value="WAR25691.1"/>
    <property type="molecule type" value="Genomic_DNA"/>
</dbReference>
<name>A0ABY7G311_MYAAR</name>
<reference evidence="2" key="1">
    <citation type="submission" date="2022-11" db="EMBL/GenBank/DDBJ databases">
        <title>Centuries of genome instability and evolution in soft-shell clam transmissible cancer (bioRxiv).</title>
        <authorList>
            <person name="Hart S.F.M."/>
            <person name="Yonemitsu M.A."/>
            <person name="Giersch R.M."/>
            <person name="Beal B.F."/>
            <person name="Arriagada G."/>
            <person name="Davis B.W."/>
            <person name="Ostrander E.A."/>
            <person name="Goff S.P."/>
            <person name="Metzger M.J."/>
        </authorList>
    </citation>
    <scope>NUCLEOTIDE SEQUENCE</scope>
    <source>
        <strain evidence="2">MELC-2E11</strain>
        <tissue evidence="2">Siphon/mantle</tissue>
    </source>
</reference>
<feature type="compositionally biased region" description="Gly residues" evidence="1">
    <location>
        <begin position="2867"/>
        <end position="2877"/>
    </location>
</feature>
<sequence>GYGEFQVIGGDGSAYNNQQGCGGSGGRIAMYFNRNYTFSGAWDVYGGDTPAPECDGASGTAFFYHNVNNHSTLLVNNNGRGVPGEQGAIADYSDLSKDTAHTWFLPDTGTNSRLPTMTNTFTFDELQMFGNGHLAVLTDPVGDTATMYFANMIGDRTGAVHVSDGLNLDLKRLKIDLPFNVHVYPGGFLGLAPDTYVQDIDIFLNGTLAYIDNLTLHHDGNLWLYQEGKTDGEDAGYYDFDFVHVKTGGYIHMITDPVTDNGINFKTISTHIDGGGLIRGTHLYFQSTNITIDNGGSLNADGLGYRVSDTDTSVFGVYGKINPGLGHTGTVSASGGCHGGSAGRGEDEITGCNAYGDIYEPTAFGSAGGGAGGGRGGGRIWLNVTDTIHIDGTLSANGKDGDTLNGRLAGGGSGGSIWIHCDTVNGFGLVQAGGGKGSYGDINVQQLVSTDGLETVSCETQRKCANGACHNEVTCKKTICDSNGAGATCTETVVDSLPLSDMRCYDTADGQECANLCNNHERCSYDGTTCETREVCCSEDLSECCYTSLDPVYDRKSEVLLSNMYMCCHDDDTKQFGEVCCHDGNVLNGTDWTKQQLCCYQTVDCSLATCIRKQTCCDNDSYCSTHELTSWTTTTTTTLIPTTNNGTDNDTVTNTAFSTTTMSTTTQLPSTTPSARTFSFVSEVVESSGGGGGGGRIAMYFRVNMTFSEFRFLANGGWPGRECDECEAGGPGTAFLYHVVEEHRTLIVDNDGAPGPREKYVNWDNLNQDGGRAWILPISGYHAFAQGTGGGFAYEFEELQINGNGHLAVMPPTVININVGNDDDNALGGGVNMNDYNIFIFFKYMIGDRTGSVHAGNKQAMDLLANTQREEMDLPFNTYTYYGSYLGLAPMTYVHGVELHLAGYLANVNNVTMRLGGYLWLKHGGHTTHEPESSYKFDYLKIQDDSVLNATTDPITSEGITFYVDGIIIEGGGVMHGTYVTINAQNVTIDAGGHLSADGLGYRSEHSHAEHGSGSVHGVVNPGAPDVINGVGGGGGHGGSGGKEASITSRAGFAYGDIYEPQKMGSSGGTGVHGAPGGSGGGRLWFNVSDTIFIDGLVSTNGAAGVNGSGGGSGGSIWMHCNIIKGYGKIVAHGGDGSNYTADTGSGGAGGRVSVYFNINKTMSEFRYQTIGGAKGGPNSENGGPGTAFVFHKLEQHRAIIMDNGGKHPRHEHNVIDSYHDLTYDSSRAWILPESGYNDFANGKFSFHFEEIQIYGAAHLAILPEPVGAEVDVFFTNMIGDRSGTVHLGDFQVMDLERPEIDLPFNCRVYTGAFIGLAPVTIMHGITIWLHGEMDHVENLTLHHDGHLSLETGGFTTGNPSDGFDFLWVRIQDNATISILTDPVADPQSDFQVANEISMEGGSNFVVTNSKITATDIVIDYGASLHADGTGYRADDPQTSSINIGIGASSVDGSSGGGYGGTSGKGAGTVLTGQPHGHLFQPHHIGSAGGGGFQSGGQGGGKIIVEVSNMFMVDGEIRADGANGRNASGGGGSGGTIFIDTFQFRGMGNITANGGGRYKAGYGSGGSGGRIALYFRENVTYWGSFQCHGGFSTGLAEPGGPGPVFIYNVKEEHSTLYINNDNLETPTEVNLIRNYEDISQDRFKAWVMPESSDHRLAGNQSDYSFNELQIFGNAHLALLPEPYTGGCNLHFIHMIGDRTGYIHIGPFQDMDLNRPFLDTPFSSYVYDGGYLGLAPDTFMEKVFAHIEGTVDHIHNLTLVQGGGLRLFKTGSTNNLSPLTYKILGLTVIKAESYINCSNPNADSDAYQLTFGWTIVEGGGLLRGGNIHVMATDFTIDDGGSVDVSDGGYRPNEGPGAGIDSSGGSHAGLGGRGGCDGYTTCRLHRNMPYGDLYTPVEHGSGGGISNGGTGGGVLHMEVAHTLTVDGYIKANSYDTGSNTGAASGGSGGSLHIQTYNFTGSHTGHIQAIGGSADLIHGGGGGSGGRIALYHSRHHTIPKYRGYFDVYGGSPGTHAEAGSSGTAYVQDDERSYNMLKVDNNGQQQISEETEIWNEGDRIDLTSYSSEYSKTTSYTTTQGHTVESSEPIYDCYCHYCNWRCPYSNAPTYYRLHHLFDQTLHSHADDYYMAWARSATVTITLAAPTYINKIKVYTVAAHYTKFKVLGYNTAGEAFDVTPNYIVPSSSPIQGAYVDLPVGKIAAKFEFLLSGHENNIYSYAALSEIEIFEEESPEELSEVYIQGHAHLGFRPKNSYTDAVSMFAGKVVGDKTGYFHIGYNQDVTVNSTDYDVPFNTHVYEKGHITYPPRNFFYKTKLLSSGKVSGIEDLYVFKEGHVAIDRNGSLATSHSPATVSLKSLHVQEGGTFEMSSDTPTIGFIIDATNISVYGGGHFLINTGLNMTVHHLLAVYSGGKIDLSGAGYQPNSGLGGPGAGIGSTAGGSGAGHGGSGGRGSSLGKVGTGYDSMYNPNGHGSAGGYGHYFGDLYFGDHPHGNQMIFKTLGGAGGGYLEIKSRHVDIDGLVAANGKAPDTRFDRGSGGGSGGSIWIVCEEIVGHGTITSNGGDGGGPEGAAGGGGAGGRISVQCDNVLKFNISMRAYGGVSNSETGGAGTSYLESSYSNGTLKKQKMLVDNNGHAYPHASIYSQGDLRSLLNGEYGDITYAGGVTWLYHEELQYRFKELDVRGNAHVAILSDTDNEVIDVRVEFVWGDRTAVLHAGKNQTLGVIEVDTYLPANLASYRIEVPNKVNIREVWAEINGTIEGMDVITVENQGELYIWSHANSDGYNIGEIKATNISVRAGGKFEPLAAVNGKQMKVYVTLLVINGNGYVRTNNLQLNATNVTIDLSGEFHADFTGYPGGEGPGSGRNIHINESGGSGGGHGGRGGRAKSGYHTAYAYDSIYNPAEMGSGGGNPPHGGGGRGGGIMYLYIVDELRVEGRLHSNGENGQNSQSGGGAGGSLYLSVNHLDGTGSIEATGGDGGTYGGGGGGGRMAIYHTIENHFTGDYIIYGGKGPYHYGGSGTVYIEDRSVSPAYRHLRVDNDGRTTSNRIYEVERLNLTGNYLSTNGWPDTYFQTHSGINITSDVRPATYYPYYYYHYHYLYYTVWPLSHLFNDKKANVQTFFMAPAQKATLTFDLPFKTYVEYLRVYPFCSTDYWKTSITERHYGSLVTYYSVETSLSGGAGSNRTDGFVTTDYCQTQSEDDQYGIVEIRDNIDQIIVSLKAMGSYVALSEVEIYVREDPTATSQTLYSNDNGTSYIMPEGDMKDFEFDKLDILGGASLNLDGEDMTLTAHEIEGDDTGRVTARSTQRYENTQARVLQTIGILSRRESTVNLPPELDCRGIDICNLTIDHHVQTTNIIENLDIKTFGSVNVFTEDEALTTLQGTSLTVRSGARLTSNDLKLVYYNVTLEPYGLLSVSEGCPYNWQHTGVGAGHGNVGGSSGGGHGGNGGRGQAEAYAGGAHGSFLYPTDFGNNGGYALFPHRAGIGGGRLYLKINHTLTVDGFLVALGGKWRSVASGGGSGGSIHIETYTIDGNGQIDASGGSGYAGNWAPHGGGGGGGKIALYYMYNFYVGDFINHGGAAGSNSEPGGPGTVYLHHLPDMIDGQPPAGFTDNRTLYLNNKGYEPLDPYRNLTDTYIDYPAASGVAWIWPGEYPPLVNVFNNTVNPDSDITLDYLKVYEKAQVAMVRPIYTDLIDLIIGYTEGDRSGHLHVGYNETLFIGTGQLPLHMSLYHGSTTTLQGELFVAGVTVMIEGIVAGVENMTIVDSGILKINYMMDLDFQRIDVIRFTAFFVRNGGSIVMNNDIFKHMMYGDIMQVFPGGSFSAKYLYVEITSLYVDVMGTFTADGTGFCNMMGPGSGYTYAGDYGLNFGTGGSHGGEGGAGNSSMETPTAYGNFIFPDRFGSAGGDGSSSRGGCGGGILILNASTEIRVDGTLSANGADGGSRAGGGAGGSIFITTDHFDGSGEIQVKGGSGYNGGAGGRMSTIYDYSNYIGTFQSSGGDPSGGETGASGTVFTKDTATDGKKTVKIYNRKGEGSRRTRISIPESKTEDHDIDTLDLGDYAQVGLLATDNEGNAVIGRRNLYLQLVEGDYTATVHIEEGMWLNIDFQNSAILSFSIAVYPDAEVNLPSDTYLKDVTVFDYGGTLKGIETFNISRGGAVKIYPLEASNPHFKSIVYDLNTISILDGGTFSYYGKAENDDFLTVNLAGDLMIRGGGEMNVNHLKLTSVNITVDSEGLLSASAGGFAPGQGAGAGISNTQGSSGGSHGGLGGVGSGTSYAGQAHGSTHTPFSYGSGGGTDGSASTGYGGGILELVATGYTEVDGTIEANGEDTSDLYTGGGAGGSILLTTAHFTGTGLISVKGGAGACVPGCANCDSSRRCLQCQAGYTWMEFVCKNDYIFEEVN</sequence>
<proteinExistence type="predicted"/>
<dbReference type="PANTHER" id="PTHR31513">
    <property type="entry name" value="EPHRIN TYPE-B RECEPTOR"/>
    <property type="match status" value="1"/>
</dbReference>
<keyword evidence="3" id="KW-1185">Reference proteome</keyword>
<dbReference type="Proteomes" id="UP001164746">
    <property type="component" value="Chromosome 14"/>
</dbReference>
<dbReference type="PANTHER" id="PTHR31513:SF2">
    <property type="entry name" value="MRAZ"/>
    <property type="match status" value="1"/>
</dbReference>
<protein>
    <submittedName>
        <fullName evidence="2">Uncharacterized protein</fullName>
    </submittedName>
</protein>
<feature type="non-terminal residue" evidence="2">
    <location>
        <position position="4396"/>
    </location>
</feature>
<feature type="non-terminal residue" evidence="2">
    <location>
        <position position="1"/>
    </location>
</feature>
<evidence type="ECO:0000313" key="2">
    <source>
        <dbReference type="EMBL" id="WAR25691.1"/>
    </source>
</evidence>
<organism evidence="2 3">
    <name type="scientific">Mya arenaria</name>
    <name type="common">Soft-shell clam</name>
    <dbReference type="NCBI Taxonomy" id="6604"/>
    <lineage>
        <taxon>Eukaryota</taxon>
        <taxon>Metazoa</taxon>
        <taxon>Spiralia</taxon>
        <taxon>Lophotrochozoa</taxon>
        <taxon>Mollusca</taxon>
        <taxon>Bivalvia</taxon>
        <taxon>Autobranchia</taxon>
        <taxon>Heteroconchia</taxon>
        <taxon>Euheterodonta</taxon>
        <taxon>Imparidentia</taxon>
        <taxon>Neoheterodontei</taxon>
        <taxon>Myida</taxon>
        <taxon>Myoidea</taxon>
        <taxon>Myidae</taxon>
        <taxon>Mya</taxon>
    </lineage>
</organism>
<feature type="region of interest" description="Disordered" evidence="1">
    <location>
        <begin position="2861"/>
        <end position="2880"/>
    </location>
</feature>